<dbReference type="Proteomes" id="UP001419268">
    <property type="component" value="Unassembled WGS sequence"/>
</dbReference>
<evidence type="ECO:0000313" key="2">
    <source>
        <dbReference type="Proteomes" id="UP001419268"/>
    </source>
</evidence>
<gene>
    <name evidence="1" type="ORF">Scep_011792</name>
</gene>
<name>A0AAP0P6V8_9MAGN</name>
<protein>
    <recommendedName>
        <fullName evidence="3">Reverse transcriptase domain-containing protein</fullName>
    </recommendedName>
</protein>
<organism evidence="1 2">
    <name type="scientific">Stephania cephalantha</name>
    <dbReference type="NCBI Taxonomy" id="152367"/>
    <lineage>
        <taxon>Eukaryota</taxon>
        <taxon>Viridiplantae</taxon>
        <taxon>Streptophyta</taxon>
        <taxon>Embryophyta</taxon>
        <taxon>Tracheophyta</taxon>
        <taxon>Spermatophyta</taxon>
        <taxon>Magnoliopsida</taxon>
        <taxon>Ranunculales</taxon>
        <taxon>Menispermaceae</taxon>
        <taxon>Menispermoideae</taxon>
        <taxon>Cissampelideae</taxon>
        <taxon>Stephania</taxon>
    </lineage>
</organism>
<dbReference type="EMBL" id="JBBNAG010000005">
    <property type="protein sequence ID" value="KAK9132264.1"/>
    <property type="molecule type" value="Genomic_DNA"/>
</dbReference>
<dbReference type="AlphaFoldDB" id="A0AAP0P6V8"/>
<comment type="caution">
    <text evidence="1">The sequence shown here is derived from an EMBL/GenBank/DDBJ whole genome shotgun (WGS) entry which is preliminary data.</text>
</comment>
<sequence length="98" mass="11313">MEAFAAIVEPEARAEVRIEDVPVVRDFVDIFPDDLPGLPPSRAIEFIIERIPYTHPRASRPYGMSPSSTRRLGGSWMTYWRRVSFTLACHLGELRYYL</sequence>
<evidence type="ECO:0000313" key="1">
    <source>
        <dbReference type="EMBL" id="KAK9132264.1"/>
    </source>
</evidence>
<reference evidence="1 2" key="1">
    <citation type="submission" date="2024-01" db="EMBL/GenBank/DDBJ databases">
        <title>Genome assemblies of Stephania.</title>
        <authorList>
            <person name="Yang L."/>
        </authorList>
    </citation>
    <scope>NUCLEOTIDE SEQUENCE [LARGE SCALE GENOMIC DNA]</scope>
    <source>
        <strain evidence="1">JXDWG</strain>
        <tissue evidence="1">Leaf</tissue>
    </source>
</reference>
<accession>A0AAP0P6V8</accession>
<proteinExistence type="predicted"/>
<evidence type="ECO:0008006" key="3">
    <source>
        <dbReference type="Google" id="ProtNLM"/>
    </source>
</evidence>
<keyword evidence="2" id="KW-1185">Reference proteome</keyword>